<evidence type="ECO:0000313" key="1">
    <source>
        <dbReference type="EMBL" id="MDZ5471921.1"/>
    </source>
</evidence>
<keyword evidence="2" id="KW-1185">Reference proteome</keyword>
<dbReference type="Proteomes" id="UP001290455">
    <property type="component" value="Unassembled WGS sequence"/>
</dbReference>
<proteinExistence type="predicted"/>
<comment type="caution">
    <text evidence="1">The sequence shown here is derived from an EMBL/GenBank/DDBJ whole genome shotgun (WGS) entry which is preliminary data.</text>
</comment>
<accession>A0ABU5IXR9</accession>
<name>A0ABU5IXR9_9BACI</name>
<dbReference type="RefSeq" id="WP_322446210.1">
    <property type="nucleotide sequence ID" value="NZ_JAXOFX010000004.1"/>
</dbReference>
<gene>
    <name evidence="1" type="ORF">SM124_09190</name>
</gene>
<sequence length="44" mass="5408">MFGRIKNVFENQEEIAEEYIVSVDFKAEEDDIEENPDKHYLYFY</sequence>
<protein>
    <submittedName>
        <fullName evidence="1">Uncharacterized protein</fullName>
    </submittedName>
</protein>
<evidence type="ECO:0000313" key="2">
    <source>
        <dbReference type="Proteomes" id="UP001290455"/>
    </source>
</evidence>
<organism evidence="1 2">
    <name type="scientific">Robertmurraya mangrovi</name>
    <dbReference type="NCBI Taxonomy" id="3098077"/>
    <lineage>
        <taxon>Bacteria</taxon>
        <taxon>Bacillati</taxon>
        <taxon>Bacillota</taxon>
        <taxon>Bacilli</taxon>
        <taxon>Bacillales</taxon>
        <taxon>Bacillaceae</taxon>
        <taxon>Robertmurraya</taxon>
    </lineage>
</organism>
<reference evidence="1 2" key="1">
    <citation type="submission" date="2023-11" db="EMBL/GenBank/DDBJ databases">
        <title>Bacillus jintuensis, isolated from a mudflat on the Beibu Gulf coast.</title>
        <authorList>
            <person name="Li M."/>
        </authorList>
    </citation>
    <scope>NUCLEOTIDE SEQUENCE [LARGE SCALE GENOMIC DNA]</scope>
    <source>
        <strain evidence="1 2">31A1R</strain>
    </source>
</reference>
<dbReference type="EMBL" id="JAXOFX010000004">
    <property type="protein sequence ID" value="MDZ5471921.1"/>
    <property type="molecule type" value="Genomic_DNA"/>
</dbReference>